<dbReference type="InterPro" id="IPR029061">
    <property type="entry name" value="THDP-binding"/>
</dbReference>
<dbReference type="InterPro" id="IPR012001">
    <property type="entry name" value="Thiamin_PyroP_enz_TPP-bd_dom"/>
</dbReference>
<dbReference type="Pfam" id="PF02776">
    <property type="entry name" value="TPP_enzyme_N"/>
    <property type="match status" value="1"/>
</dbReference>
<evidence type="ECO:0000259" key="10">
    <source>
        <dbReference type="Pfam" id="PF02775"/>
    </source>
</evidence>
<dbReference type="CDD" id="cd02002">
    <property type="entry name" value="TPP_BFDC"/>
    <property type="match status" value="1"/>
</dbReference>
<dbReference type="Gene3D" id="3.40.50.970">
    <property type="match status" value="2"/>
</dbReference>
<feature type="domain" description="Thiamine pyrophosphate enzyme N-terminal TPP-binding" evidence="11">
    <location>
        <begin position="10"/>
        <end position="109"/>
    </location>
</feature>
<dbReference type="SUPFAM" id="SSF52518">
    <property type="entry name" value="Thiamin diphosphate-binding fold (THDP-binding)"/>
    <property type="match status" value="2"/>
</dbReference>
<evidence type="ECO:0000256" key="6">
    <source>
        <dbReference type="ARBA" id="ARBA00048738"/>
    </source>
</evidence>
<evidence type="ECO:0000259" key="11">
    <source>
        <dbReference type="Pfam" id="PF02776"/>
    </source>
</evidence>
<evidence type="ECO:0000256" key="4">
    <source>
        <dbReference type="ARBA" id="ARBA00023052"/>
    </source>
</evidence>
<dbReference type="Proteomes" id="UP001174909">
    <property type="component" value="Unassembled WGS sequence"/>
</dbReference>
<dbReference type="GO" id="GO:0050660">
    <property type="term" value="F:flavin adenine dinucleotide binding"/>
    <property type="evidence" value="ECO:0007669"/>
    <property type="project" value="TreeGrafter"/>
</dbReference>
<feature type="domain" description="Thiamine pyrophosphate enzyme central" evidence="9">
    <location>
        <begin position="201"/>
        <end position="329"/>
    </location>
</feature>
<dbReference type="Pfam" id="PF00205">
    <property type="entry name" value="TPP_enzyme_M"/>
    <property type="match status" value="1"/>
</dbReference>
<comment type="catalytic activity">
    <reaction evidence="7">
        <text>(2R)-hydroxyhexadecanoyl-CoA = pentadecanal + formyl-CoA</text>
        <dbReference type="Rhea" id="RHEA:55212"/>
        <dbReference type="ChEBI" id="CHEBI:17302"/>
        <dbReference type="ChEBI" id="CHEBI:57376"/>
        <dbReference type="ChEBI" id="CHEBI:138654"/>
    </reaction>
    <physiologicalReaction direction="left-to-right" evidence="7">
        <dbReference type="Rhea" id="RHEA:55213"/>
    </physiologicalReaction>
</comment>
<evidence type="ECO:0000256" key="7">
    <source>
        <dbReference type="ARBA" id="ARBA00048767"/>
    </source>
</evidence>
<accession>A0AA35RFA1</accession>
<dbReference type="PANTHER" id="PTHR18968:SF13">
    <property type="entry name" value="ACETOLACTATE SYNTHASE CATALYTIC SUBUNIT, MITOCHONDRIAL"/>
    <property type="match status" value="1"/>
</dbReference>
<dbReference type="AlphaFoldDB" id="A0AA35RFA1"/>
<comment type="similarity">
    <text evidence="2 8">Belongs to the TPP enzyme family.</text>
</comment>
<dbReference type="PROSITE" id="PS00187">
    <property type="entry name" value="TPP_ENZYMES"/>
    <property type="match status" value="1"/>
</dbReference>
<evidence type="ECO:0000256" key="2">
    <source>
        <dbReference type="ARBA" id="ARBA00007812"/>
    </source>
</evidence>
<dbReference type="Pfam" id="PF02775">
    <property type="entry name" value="TPP_enzyme_C"/>
    <property type="match status" value="1"/>
</dbReference>
<keyword evidence="13" id="KW-1185">Reference proteome</keyword>
<evidence type="ECO:0000256" key="8">
    <source>
        <dbReference type="RuleBase" id="RU362132"/>
    </source>
</evidence>
<keyword evidence="4 8" id="KW-0786">Thiamine pyrophosphate</keyword>
<dbReference type="GO" id="GO:0003984">
    <property type="term" value="F:acetolactate synthase activity"/>
    <property type="evidence" value="ECO:0007669"/>
    <property type="project" value="TreeGrafter"/>
</dbReference>
<comment type="catalytic activity">
    <reaction evidence="6">
        <text>2-hydroxyoctadecanoyl-CoA = heptadecanal + formyl-CoA</text>
        <dbReference type="Rhea" id="RHEA:55196"/>
        <dbReference type="ChEBI" id="CHEBI:57376"/>
        <dbReference type="ChEBI" id="CHEBI:74116"/>
        <dbReference type="ChEBI" id="CHEBI:138631"/>
    </reaction>
    <physiologicalReaction direction="left-to-right" evidence="6">
        <dbReference type="Rhea" id="RHEA:55197"/>
    </physiologicalReaction>
</comment>
<dbReference type="GO" id="GO:0030976">
    <property type="term" value="F:thiamine pyrophosphate binding"/>
    <property type="evidence" value="ECO:0007669"/>
    <property type="project" value="InterPro"/>
</dbReference>
<protein>
    <recommendedName>
        <fullName evidence="3">2-hydroxyacyl-CoA lyase 2</fullName>
    </recommendedName>
    <alternativeName>
        <fullName evidence="5">IlvB-like protein</fullName>
    </alternativeName>
</protein>
<dbReference type="SUPFAM" id="SSF52467">
    <property type="entry name" value="DHS-like NAD/FAD-binding domain"/>
    <property type="match status" value="1"/>
</dbReference>
<feature type="domain" description="Thiamine pyrophosphate enzyme TPP-binding" evidence="10">
    <location>
        <begin position="416"/>
        <end position="551"/>
    </location>
</feature>
<dbReference type="InterPro" id="IPR029035">
    <property type="entry name" value="DHS-like_NAD/FAD-binding_dom"/>
</dbReference>
<evidence type="ECO:0000313" key="13">
    <source>
        <dbReference type="Proteomes" id="UP001174909"/>
    </source>
</evidence>
<dbReference type="GO" id="GO:0009097">
    <property type="term" value="P:isoleucine biosynthetic process"/>
    <property type="evidence" value="ECO:0007669"/>
    <property type="project" value="TreeGrafter"/>
</dbReference>
<comment type="caution">
    <text evidence="12">The sequence shown here is derived from an EMBL/GenBank/DDBJ whole genome shotgun (WGS) entry which is preliminary data.</text>
</comment>
<proteinExistence type="inferred from homology"/>
<evidence type="ECO:0000256" key="5">
    <source>
        <dbReference type="ARBA" id="ARBA00030510"/>
    </source>
</evidence>
<evidence type="ECO:0000256" key="3">
    <source>
        <dbReference type="ARBA" id="ARBA00018936"/>
    </source>
</evidence>
<dbReference type="InterPro" id="IPR012000">
    <property type="entry name" value="Thiamin_PyroP_enz_cen_dom"/>
</dbReference>
<dbReference type="CDD" id="cd07035">
    <property type="entry name" value="TPP_PYR_POX_like"/>
    <property type="match status" value="1"/>
</dbReference>
<gene>
    <name evidence="12" type="ORF">GBAR_LOCUS6574</name>
</gene>
<dbReference type="EMBL" id="CASHTH010000998">
    <property type="protein sequence ID" value="CAI8009877.1"/>
    <property type="molecule type" value="Genomic_DNA"/>
</dbReference>
<evidence type="ECO:0000313" key="12">
    <source>
        <dbReference type="EMBL" id="CAI8009877.1"/>
    </source>
</evidence>
<dbReference type="InterPro" id="IPR045229">
    <property type="entry name" value="TPP_enz"/>
</dbReference>
<sequence length="574" mass="60140">MQTREMTASASRLMVEQLAASGVKYVFNNSGSREALFFNELHARSDIHGILGLHEGAVTAMAGGFTQANLAPGVMVVHLGAGLAQAMGQLINVWTGSLPVVVITFAGDTGSFAGKISLDVSHNAGPTAIAAPLMKANWTVIEPEGLPAALERALRVAMTPPVGPVHLAVYDRLLGPAEHTANIIDGQLPEIHAGYPSDADLDAVARALRDAKRPLLYVGDGVWKSGAIAEVTALAERFGVPVVGDPRAVSIKHPLHAGGRRLEQAAELDPDLILCIGVTHNGAGNASDYTAFFDAERTIAIGADAENLENIPGLDLAVLADEKRAAQRLLDATDGTADDLSDRRSRAREEVAALRAQRRDAAWRIPAEDGKVRAVALGDALDRALESRGGGLVTIEQFAVAQDILANNDEAGRNQYIRPAGGSEGYGVGMAIGAKLGAPDQPVVGLVGDGSLYYSDHALWTAASHEVPVLYVISNNGAYGIVASSFANANADMRETGVYRGVVLDNIDPVKLAEGFGVEAMDATDEANISDAIEHGLGVVEREKRPFLLNVHMPLGLPEGGRPGGIYSLSAELG</sequence>
<evidence type="ECO:0000256" key="1">
    <source>
        <dbReference type="ARBA" id="ARBA00001964"/>
    </source>
</evidence>
<comment type="cofactor">
    <cofactor evidence="1">
        <name>thiamine diphosphate</name>
        <dbReference type="ChEBI" id="CHEBI:58937"/>
    </cofactor>
</comment>
<name>A0AA35RFA1_GEOBA</name>
<reference evidence="12" key="1">
    <citation type="submission" date="2023-03" db="EMBL/GenBank/DDBJ databases">
        <authorList>
            <person name="Steffen K."/>
            <person name="Cardenas P."/>
        </authorList>
    </citation>
    <scope>NUCLEOTIDE SEQUENCE</scope>
</reference>
<organism evidence="12 13">
    <name type="scientific">Geodia barretti</name>
    <name type="common">Barrett's horny sponge</name>
    <dbReference type="NCBI Taxonomy" id="519541"/>
    <lineage>
        <taxon>Eukaryota</taxon>
        <taxon>Metazoa</taxon>
        <taxon>Porifera</taxon>
        <taxon>Demospongiae</taxon>
        <taxon>Heteroscleromorpha</taxon>
        <taxon>Tetractinellida</taxon>
        <taxon>Astrophorina</taxon>
        <taxon>Geodiidae</taxon>
        <taxon>Geodia</taxon>
    </lineage>
</organism>
<dbReference type="GO" id="GO:0009099">
    <property type="term" value="P:L-valine biosynthetic process"/>
    <property type="evidence" value="ECO:0007669"/>
    <property type="project" value="TreeGrafter"/>
</dbReference>
<dbReference type="GO" id="GO:0000287">
    <property type="term" value="F:magnesium ion binding"/>
    <property type="evidence" value="ECO:0007669"/>
    <property type="project" value="InterPro"/>
</dbReference>
<dbReference type="InterPro" id="IPR011766">
    <property type="entry name" value="TPP_enzyme_TPP-bd"/>
</dbReference>
<dbReference type="Gene3D" id="3.40.50.1220">
    <property type="entry name" value="TPP-binding domain"/>
    <property type="match status" value="1"/>
</dbReference>
<dbReference type="InterPro" id="IPR000399">
    <property type="entry name" value="TPP-bd_CS"/>
</dbReference>
<dbReference type="GO" id="GO:0005948">
    <property type="term" value="C:acetolactate synthase complex"/>
    <property type="evidence" value="ECO:0007669"/>
    <property type="project" value="TreeGrafter"/>
</dbReference>
<evidence type="ECO:0000259" key="9">
    <source>
        <dbReference type="Pfam" id="PF00205"/>
    </source>
</evidence>
<dbReference type="PANTHER" id="PTHR18968">
    <property type="entry name" value="THIAMINE PYROPHOSPHATE ENZYMES"/>
    <property type="match status" value="1"/>
</dbReference>